<comment type="catalytic activity">
    <reaction evidence="9">
        <text>(6S)-5,6,7,8-tetrahydrofolyl-(gamma-L-Glu)(n) + L-glutamate + ATP = (6S)-5,6,7,8-tetrahydrofolyl-(gamma-L-Glu)(n+1) + ADP + phosphate + H(+)</text>
        <dbReference type="Rhea" id="RHEA:10580"/>
        <dbReference type="Rhea" id="RHEA-COMP:14738"/>
        <dbReference type="Rhea" id="RHEA-COMP:14740"/>
        <dbReference type="ChEBI" id="CHEBI:15378"/>
        <dbReference type="ChEBI" id="CHEBI:29985"/>
        <dbReference type="ChEBI" id="CHEBI:30616"/>
        <dbReference type="ChEBI" id="CHEBI:43474"/>
        <dbReference type="ChEBI" id="CHEBI:141005"/>
        <dbReference type="ChEBI" id="CHEBI:456216"/>
        <dbReference type="EC" id="6.3.2.17"/>
    </reaction>
</comment>
<dbReference type="GO" id="GO:0005524">
    <property type="term" value="F:ATP binding"/>
    <property type="evidence" value="ECO:0007669"/>
    <property type="project" value="UniProtKB-KW"/>
</dbReference>
<dbReference type="NCBIfam" id="TIGR01499">
    <property type="entry name" value="folC"/>
    <property type="match status" value="1"/>
</dbReference>
<dbReference type="InterPro" id="IPR004101">
    <property type="entry name" value="Mur_ligase_C"/>
</dbReference>
<dbReference type="Proteomes" id="UP000236845">
    <property type="component" value="Unassembled WGS sequence"/>
</dbReference>
<feature type="domain" description="Mur ligase C-terminal" evidence="11">
    <location>
        <begin position="299"/>
        <end position="419"/>
    </location>
</feature>
<name>A0A2H0YS05_9BACT</name>
<evidence type="ECO:0000256" key="3">
    <source>
        <dbReference type="ARBA" id="ARBA00022598"/>
    </source>
</evidence>
<keyword evidence="3 10" id="KW-0436">Ligase</keyword>
<evidence type="ECO:0000259" key="11">
    <source>
        <dbReference type="Pfam" id="PF02875"/>
    </source>
</evidence>
<dbReference type="Gene3D" id="3.40.1190.10">
    <property type="entry name" value="Mur-like, catalytic domain"/>
    <property type="match status" value="1"/>
</dbReference>
<dbReference type="EC" id="6.3.2.17" evidence="2"/>
<evidence type="ECO:0000256" key="5">
    <source>
        <dbReference type="ARBA" id="ARBA00022741"/>
    </source>
</evidence>
<keyword evidence="4" id="KW-0479">Metal-binding</keyword>
<dbReference type="SUPFAM" id="SSF53623">
    <property type="entry name" value="MurD-like peptide ligases, catalytic domain"/>
    <property type="match status" value="1"/>
</dbReference>
<evidence type="ECO:0000256" key="6">
    <source>
        <dbReference type="ARBA" id="ARBA00022840"/>
    </source>
</evidence>
<evidence type="ECO:0000256" key="8">
    <source>
        <dbReference type="ARBA" id="ARBA00030592"/>
    </source>
</evidence>
<dbReference type="InterPro" id="IPR036615">
    <property type="entry name" value="Mur_ligase_C_dom_sf"/>
</dbReference>
<organism evidence="12 13">
    <name type="scientific">Candidatus Kerfeldbacteria bacterium CG08_land_8_20_14_0_20_43_14</name>
    <dbReference type="NCBI Taxonomy" id="2014246"/>
    <lineage>
        <taxon>Bacteria</taxon>
        <taxon>Candidatus Kerfeldiibacteriota</taxon>
    </lineage>
</organism>
<dbReference type="PANTHER" id="PTHR11136">
    <property type="entry name" value="FOLYLPOLYGLUTAMATE SYNTHASE-RELATED"/>
    <property type="match status" value="1"/>
</dbReference>
<dbReference type="GO" id="GO:0046872">
    <property type="term" value="F:metal ion binding"/>
    <property type="evidence" value="ECO:0007669"/>
    <property type="project" value="UniProtKB-KW"/>
</dbReference>
<evidence type="ECO:0000313" key="13">
    <source>
        <dbReference type="Proteomes" id="UP000236845"/>
    </source>
</evidence>
<protein>
    <recommendedName>
        <fullName evidence="2">tetrahydrofolate synthase</fullName>
        <ecNumber evidence="2">6.3.2.17</ecNumber>
    </recommendedName>
    <alternativeName>
        <fullName evidence="8">Tetrahydrofolylpolyglutamate synthase</fullName>
    </alternativeName>
</protein>
<evidence type="ECO:0000256" key="1">
    <source>
        <dbReference type="ARBA" id="ARBA00008276"/>
    </source>
</evidence>
<comment type="caution">
    <text evidence="12">The sequence shown here is derived from an EMBL/GenBank/DDBJ whole genome shotgun (WGS) entry which is preliminary data.</text>
</comment>
<dbReference type="InterPro" id="IPR036565">
    <property type="entry name" value="Mur-like_cat_sf"/>
</dbReference>
<keyword evidence="5 10" id="KW-0547">Nucleotide-binding</keyword>
<dbReference type="Gene3D" id="3.90.190.20">
    <property type="entry name" value="Mur ligase, C-terminal domain"/>
    <property type="match status" value="1"/>
</dbReference>
<dbReference type="GO" id="GO:0004326">
    <property type="term" value="F:tetrahydrofolylpolyglutamate synthase activity"/>
    <property type="evidence" value="ECO:0007669"/>
    <property type="project" value="UniProtKB-EC"/>
</dbReference>
<dbReference type="Pfam" id="PF02875">
    <property type="entry name" value="Mur_ligase_C"/>
    <property type="match status" value="1"/>
</dbReference>
<dbReference type="AlphaFoldDB" id="A0A2H0YS05"/>
<dbReference type="InterPro" id="IPR001645">
    <property type="entry name" value="Folylpolyglutamate_synth"/>
</dbReference>
<sequence>MEYPAYKKAQKYLEALPAQVFATRREDPQLSLDRTRKMLKHFGSPEKNSKFIHITGTSGKGSLTMYLHNILHRAGKKVGSYFSPHVITTTERIMLNGKLTSVKDFLWAFKKIKPYLDHAKKFDKKFLPSHFESLFVMSLLIFQKHKLEWAVIEVGCGGEFDPTNVIPPPKIAIIANVGLDHQLLLGRTKIQIAKTKTGILKTGNVFFTGEANPKIRGILMDKARTSKIPAYFIPKIKTGFNLTNTVMSWQLPGFGKVQQSMFGQHQQHNATIAIAAARFLHLPKAAIKKGILLTRMPARIEFIQKKPKIIIDGAHNPDKIRAVVASLKALGYNQVTAVIGIGERKNAKAILKILKPIVKNWILTQTSLPYPKPMPVKIIAQNLKKLQPSAKPMIVSDCKKALARALKHNSNYPILITGSLYLAGELRQKWYPEKLILNKQSNF</sequence>
<evidence type="ECO:0000256" key="7">
    <source>
        <dbReference type="ARBA" id="ARBA00022842"/>
    </source>
</evidence>
<dbReference type="SUPFAM" id="SSF53244">
    <property type="entry name" value="MurD-like peptide ligases, peptide-binding domain"/>
    <property type="match status" value="1"/>
</dbReference>
<gene>
    <name evidence="12" type="ORF">COT26_02880</name>
</gene>
<dbReference type="GO" id="GO:0005737">
    <property type="term" value="C:cytoplasm"/>
    <property type="evidence" value="ECO:0007669"/>
    <property type="project" value="TreeGrafter"/>
</dbReference>
<dbReference type="EMBL" id="PEXW01000064">
    <property type="protein sequence ID" value="PIS40533.1"/>
    <property type="molecule type" value="Genomic_DNA"/>
</dbReference>
<dbReference type="GO" id="GO:0008841">
    <property type="term" value="F:dihydrofolate synthase activity"/>
    <property type="evidence" value="ECO:0007669"/>
    <property type="project" value="TreeGrafter"/>
</dbReference>
<proteinExistence type="inferred from homology"/>
<evidence type="ECO:0000256" key="2">
    <source>
        <dbReference type="ARBA" id="ARBA00013025"/>
    </source>
</evidence>
<reference evidence="13" key="1">
    <citation type="submission" date="2017-09" db="EMBL/GenBank/DDBJ databases">
        <title>Depth-based differentiation of microbial function through sediment-hosted aquifers and enrichment of novel symbionts in the deep terrestrial subsurface.</title>
        <authorList>
            <person name="Probst A.J."/>
            <person name="Ladd B."/>
            <person name="Jarett J.K."/>
            <person name="Geller-Mcgrath D.E."/>
            <person name="Sieber C.M.K."/>
            <person name="Emerson J.B."/>
            <person name="Anantharaman K."/>
            <person name="Thomas B.C."/>
            <person name="Malmstrom R."/>
            <person name="Stieglmeier M."/>
            <person name="Klingl A."/>
            <person name="Woyke T."/>
            <person name="Ryan C.M."/>
            <person name="Banfield J.F."/>
        </authorList>
    </citation>
    <scope>NUCLEOTIDE SEQUENCE [LARGE SCALE GENOMIC DNA]</scope>
</reference>
<evidence type="ECO:0000256" key="4">
    <source>
        <dbReference type="ARBA" id="ARBA00022723"/>
    </source>
</evidence>
<evidence type="ECO:0000256" key="9">
    <source>
        <dbReference type="ARBA" id="ARBA00047493"/>
    </source>
</evidence>
<keyword evidence="7" id="KW-0460">Magnesium</keyword>
<comment type="similarity">
    <text evidence="1 10">Belongs to the folylpolyglutamate synthase family.</text>
</comment>
<accession>A0A2H0YS05</accession>
<evidence type="ECO:0000313" key="12">
    <source>
        <dbReference type="EMBL" id="PIS40533.1"/>
    </source>
</evidence>
<dbReference type="PIRSF" id="PIRSF001563">
    <property type="entry name" value="Folylpolyglu_synth"/>
    <property type="match status" value="1"/>
</dbReference>
<keyword evidence="6 10" id="KW-0067">ATP-binding</keyword>
<dbReference type="PANTHER" id="PTHR11136:SF0">
    <property type="entry name" value="DIHYDROFOLATE SYNTHETASE-RELATED"/>
    <property type="match status" value="1"/>
</dbReference>
<evidence type="ECO:0000256" key="10">
    <source>
        <dbReference type="PIRNR" id="PIRNR001563"/>
    </source>
</evidence>